<evidence type="ECO:0000256" key="9">
    <source>
        <dbReference type="ARBA" id="ARBA00022824"/>
    </source>
</evidence>
<evidence type="ECO:0000256" key="11">
    <source>
        <dbReference type="ARBA" id="ARBA00022884"/>
    </source>
</evidence>
<accession>A0A4S4KMR4</accession>
<evidence type="ECO:0000256" key="12">
    <source>
        <dbReference type="ARBA" id="ARBA00022989"/>
    </source>
</evidence>
<comment type="cofactor">
    <cofactor evidence="1">
        <name>Zn(2+)</name>
        <dbReference type="ChEBI" id="CHEBI:29105"/>
    </cofactor>
</comment>
<evidence type="ECO:0000256" key="14">
    <source>
        <dbReference type="ARBA" id="ARBA00023136"/>
    </source>
</evidence>
<dbReference type="GO" id="GO:0008235">
    <property type="term" value="F:metalloexopeptidase activity"/>
    <property type="evidence" value="ECO:0007669"/>
    <property type="project" value="InterPro"/>
</dbReference>
<keyword evidence="14 20" id="KW-0472">Membrane</keyword>
<dbReference type="InterPro" id="IPR000504">
    <property type="entry name" value="RRM_dom"/>
</dbReference>
<dbReference type="FunFam" id="3.40.630.10:FF:000008">
    <property type="entry name" value="Endoplasmic reticulum metallopeptidase 1"/>
    <property type="match status" value="1"/>
</dbReference>
<evidence type="ECO:0000256" key="19">
    <source>
        <dbReference type="SAM" id="MobiDB-lite"/>
    </source>
</evidence>
<feature type="region of interest" description="Disordered" evidence="19">
    <location>
        <begin position="91"/>
        <end position="122"/>
    </location>
</feature>
<evidence type="ECO:0000256" key="4">
    <source>
        <dbReference type="ARBA" id="ARBA00010918"/>
    </source>
</evidence>
<feature type="transmembrane region" description="Helical" evidence="20">
    <location>
        <begin position="729"/>
        <end position="756"/>
    </location>
</feature>
<feature type="transmembrane region" description="Helical" evidence="20">
    <location>
        <begin position="939"/>
        <end position="959"/>
    </location>
</feature>
<dbReference type="Gene3D" id="3.30.70.330">
    <property type="match status" value="1"/>
</dbReference>
<evidence type="ECO:0000256" key="20">
    <source>
        <dbReference type="SAM" id="Phobius"/>
    </source>
</evidence>
<dbReference type="Pfam" id="PF04389">
    <property type="entry name" value="Peptidase_M28"/>
    <property type="match status" value="1"/>
</dbReference>
<dbReference type="SUPFAM" id="SSF54928">
    <property type="entry name" value="RNA-binding domain, RBD"/>
    <property type="match status" value="1"/>
</dbReference>
<name>A0A4S4KMR4_9APHY</name>
<keyword evidence="11 17" id="KW-0694">RNA-binding</keyword>
<feature type="region of interest" description="Disordered" evidence="19">
    <location>
        <begin position="233"/>
        <end position="260"/>
    </location>
</feature>
<feature type="transmembrane region" description="Helical" evidence="20">
    <location>
        <begin position="813"/>
        <end position="833"/>
    </location>
</feature>
<dbReference type="CDD" id="cd12226">
    <property type="entry name" value="RRM_NOL8"/>
    <property type="match status" value="1"/>
</dbReference>
<dbReference type="GO" id="GO:0005730">
    <property type="term" value="C:nucleolus"/>
    <property type="evidence" value="ECO:0007669"/>
    <property type="project" value="UniProtKB-SubCell"/>
</dbReference>
<protein>
    <recommendedName>
        <fullName evidence="18">Peptide hydrolase</fullName>
        <ecNumber evidence="18">3.4.-.-</ecNumber>
    </recommendedName>
</protein>
<dbReference type="Pfam" id="PF22249">
    <property type="entry name" value="ERMP1-TM"/>
    <property type="match status" value="1"/>
</dbReference>
<evidence type="ECO:0000256" key="18">
    <source>
        <dbReference type="RuleBase" id="RU361240"/>
    </source>
</evidence>
<dbReference type="GO" id="GO:0003723">
    <property type="term" value="F:RNA binding"/>
    <property type="evidence" value="ECO:0007669"/>
    <property type="project" value="UniProtKB-UniRule"/>
</dbReference>
<comment type="similarity">
    <text evidence="4 18">Belongs to the peptidase M28 family.</text>
</comment>
<dbReference type="InterPro" id="IPR007484">
    <property type="entry name" value="Peptidase_M28"/>
</dbReference>
<dbReference type="InterPro" id="IPR034138">
    <property type="entry name" value="NOP8_RRM"/>
</dbReference>
<keyword evidence="8 18" id="KW-0378">Hydrolase</keyword>
<feature type="transmembrane region" description="Helical" evidence="20">
    <location>
        <begin position="777"/>
        <end position="801"/>
    </location>
</feature>
<evidence type="ECO:0000259" key="21">
    <source>
        <dbReference type="PROSITE" id="PS50102"/>
    </source>
</evidence>
<evidence type="ECO:0000256" key="16">
    <source>
        <dbReference type="ARBA" id="ARBA00023242"/>
    </source>
</evidence>
<feature type="domain" description="RRM" evidence="21">
    <location>
        <begin position="8"/>
        <end position="88"/>
    </location>
</feature>
<feature type="compositionally biased region" description="Basic and acidic residues" evidence="19">
    <location>
        <begin position="91"/>
        <end position="111"/>
    </location>
</feature>
<evidence type="ECO:0000256" key="17">
    <source>
        <dbReference type="PROSITE-ProRule" id="PRU00176"/>
    </source>
</evidence>
<feature type="transmembrane region" description="Helical" evidence="20">
    <location>
        <begin position="869"/>
        <end position="886"/>
    </location>
</feature>
<feature type="region of interest" description="Disordered" evidence="19">
    <location>
        <begin position="156"/>
        <end position="198"/>
    </location>
</feature>
<keyword evidence="12 20" id="KW-1133">Transmembrane helix</keyword>
<keyword evidence="6 20" id="KW-0812">Transmembrane</keyword>
<evidence type="ECO:0000256" key="2">
    <source>
        <dbReference type="ARBA" id="ARBA00004477"/>
    </source>
</evidence>
<dbReference type="Proteomes" id="UP000309038">
    <property type="component" value="Unassembled WGS sequence"/>
</dbReference>
<dbReference type="SUPFAM" id="SSF53187">
    <property type="entry name" value="Zn-dependent exopeptidases"/>
    <property type="match status" value="1"/>
</dbReference>
<organism evidence="22 23">
    <name type="scientific">Hermanssonia centrifuga</name>
    <dbReference type="NCBI Taxonomy" id="98765"/>
    <lineage>
        <taxon>Eukaryota</taxon>
        <taxon>Fungi</taxon>
        <taxon>Dikarya</taxon>
        <taxon>Basidiomycota</taxon>
        <taxon>Agaricomycotina</taxon>
        <taxon>Agaricomycetes</taxon>
        <taxon>Polyporales</taxon>
        <taxon>Meruliaceae</taxon>
        <taxon>Hermanssonia</taxon>
    </lineage>
</organism>
<dbReference type="InterPro" id="IPR035979">
    <property type="entry name" value="RBD_domain_sf"/>
</dbReference>
<evidence type="ECO:0000256" key="1">
    <source>
        <dbReference type="ARBA" id="ARBA00001947"/>
    </source>
</evidence>
<dbReference type="InterPro" id="IPR045175">
    <property type="entry name" value="M28_fam"/>
</dbReference>
<keyword evidence="7 18" id="KW-0479">Metal-binding</keyword>
<dbReference type="GO" id="GO:0046872">
    <property type="term" value="F:metal ion binding"/>
    <property type="evidence" value="ECO:0007669"/>
    <property type="project" value="UniProtKB-KW"/>
</dbReference>
<feature type="compositionally biased region" description="Acidic residues" evidence="19">
    <location>
        <begin position="243"/>
        <end position="260"/>
    </location>
</feature>
<evidence type="ECO:0000313" key="22">
    <source>
        <dbReference type="EMBL" id="THG99808.1"/>
    </source>
</evidence>
<dbReference type="Gene3D" id="3.40.630.10">
    <property type="entry name" value="Zn peptidases"/>
    <property type="match status" value="1"/>
</dbReference>
<keyword evidence="13" id="KW-0482">Metalloprotease</keyword>
<dbReference type="AlphaFoldDB" id="A0A4S4KMR4"/>
<evidence type="ECO:0000256" key="13">
    <source>
        <dbReference type="ARBA" id="ARBA00023049"/>
    </source>
</evidence>
<keyword evidence="23" id="KW-1185">Reference proteome</keyword>
<dbReference type="GO" id="GO:0006508">
    <property type="term" value="P:proteolysis"/>
    <property type="evidence" value="ECO:0007669"/>
    <property type="project" value="UniProtKB-KW"/>
</dbReference>
<dbReference type="SMART" id="SM00360">
    <property type="entry name" value="RRM"/>
    <property type="match status" value="1"/>
</dbReference>
<dbReference type="PANTHER" id="PTHR12147">
    <property type="entry name" value="METALLOPEPTIDASE M28 FAMILY MEMBER"/>
    <property type="match status" value="1"/>
</dbReference>
<dbReference type="InterPro" id="IPR053974">
    <property type="entry name" value="ERMP1_1-A_TM"/>
</dbReference>
<evidence type="ECO:0000256" key="8">
    <source>
        <dbReference type="ARBA" id="ARBA00022801"/>
    </source>
</evidence>
<comment type="caution">
    <text evidence="22">The sequence shown here is derived from an EMBL/GenBank/DDBJ whole genome shotgun (WGS) entry which is preliminary data.</text>
</comment>
<keyword evidence="10 18" id="KW-0862">Zinc</keyword>
<keyword evidence="5 18" id="KW-0645">Protease</keyword>
<dbReference type="GO" id="GO:0005789">
    <property type="term" value="C:endoplasmic reticulum membrane"/>
    <property type="evidence" value="ECO:0007669"/>
    <property type="project" value="UniProtKB-SubCell"/>
</dbReference>
<feature type="transmembrane region" description="Helical" evidence="20">
    <location>
        <begin position="966"/>
        <end position="987"/>
    </location>
</feature>
<feature type="compositionally biased region" description="Low complexity" evidence="19">
    <location>
        <begin position="233"/>
        <end position="242"/>
    </location>
</feature>
<feature type="compositionally biased region" description="Basic residues" evidence="19">
    <location>
        <begin position="176"/>
        <end position="189"/>
    </location>
</feature>
<feature type="transmembrane region" description="Helical" evidence="20">
    <location>
        <begin position="898"/>
        <end position="919"/>
    </location>
</feature>
<gene>
    <name evidence="22" type="ORF">EW026_g2626</name>
</gene>
<dbReference type="EMBL" id="SGPJ01000068">
    <property type="protein sequence ID" value="THG99808.1"/>
    <property type="molecule type" value="Genomic_DNA"/>
</dbReference>
<keyword evidence="9" id="KW-0256">Endoplasmic reticulum</keyword>
<evidence type="ECO:0000256" key="10">
    <source>
        <dbReference type="ARBA" id="ARBA00022833"/>
    </source>
</evidence>
<evidence type="ECO:0000313" key="23">
    <source>
        <dbReference type="Proteomes" id="UP000309038"/>
    </source>
</evidence>
<comment type="subcellular location">
    <subcellularLocation>
        <location evidence="2">Endoplasmic reticulum membrane</location>
        <topology evidence="2">Multi-pass membrane protein</topology>
    </subcellularLocation>
    <subcellularLocation>
        <location evidence="3">Nucleus</location>
        <location evidence="3">Nucleolus</location>
    </subcellularLocation>
</comment>
<evidence type="ECO:0000256" key="5">
    <source>
        <dbReference type="ARBA" id="ARBA00022670"/>
    </source>
</evidence>
<evidence type="ECO:0000256" key="6">
    <source>
        <dbReference type="ARBA" id="ARBA00022692"/>
    </source>
</evidence>
<dbReference type="InterPro" id="IPR012677">
    <property type="entry name" value="Nucleotide-bd_a/b_plait_sf"/>
</dbReference>
<dbReference type="EC" id="3.4.-.-" evidence="18"/>
<evidence type="ECO:0000256" key="15">
    <source>
        <dbReference type="ARBA" id="ARBA00023180"/>
    </source>
</evidence>
<reference evidence="22 23" key="1">
    <citation type="submission" date="2019-02" db="EMBL/GenBank/DDBJ databases">
        <title>Genome sequencing of the rare red list fungi Phlebia centrifuga.</title>
        <authorList>
            <person name="Buettner E."/>
            <person name="Kellner H."/>
        </authorList>
    </citation>
    <scope>NUCLEOTIDE SEQUENCE [LARGE SCALE GENOMIC DNA]</scope>
    <source>
        <strain evidence="22 23">DSM 108282</strain>
    </source>
</reference>
<evidence type="ECO:0000256" key="7">
    <source>
        <dbReference type="ARBA" id="ARBA00022723"/>
    </source>
</evidence>
<feature type="transmembrane region" description="Helical" evidence="20">
    <location>
        <begin position="845"/>
        <end position="863"/>
    </location>
</feature>
<keyword evidence="16" id="KW-0539">Nucleus</keyword>
<keyword evidence="15" id="KW-0325">Glycoprotein</keyword>
<proteinExistence type="inferred from homology"/>
<evidence type="ECO:0000256" key="3">
    <source>
        <dbReference type="ARBA" id="ARBA00004604"/>
    </source>
</evidence>
<dbReference type="PANTHER" id="PTHR12147:SF22">
    <property type="entry name" value="ENDOPLASMIC RETICULUM METALLOPEPTIDASE 1"/>
    <property type="match status" value="1"/>
</dbReference>
<dbReference type="PROSITE" id="PS50102">
    <property type="entry name" value="RRM"/>
    <property type="match status" value="1"/>
</dbReference>
<sequence length="1229" mass="134527">MAEEIITKRLHVSGLTPAITPTDLSQKLGSFGTVTALDGFGQLDGLGQPRKFGYVTIETTKAKLARCMNLLSGVTWKGSKLRMGEAKPDFRERIAREHEPPKLDSEDGEPPRKKRRLPRGVQGVHAKDMTLVTPENATDRGGWRVTPLGRIVRPVRMRPEHPLPEPLSTVASTVKTKSKASPKKKKKKVKEPAVRARKRTIDPTQWGSQHLKGVFLENAGSLVEGTRRTIVSEAAGNSSSAEESSEQGDNNDEYETEDEEVIPAVQQSSIVVEPPSEVPRPVTIPVLATPVGHSTQPPVVSTETDLVQEKIAALGLLQSLFGDREDDWGGSVDSDVEMIAAAEKKRGTVGMAVEQENDFEEVPMEVDAHHKEDSPTADADIDAPAPQEDVATKPVFHPTKSAKLKDLFAPREEEALPEPIVDLVNPVTLLPQISEAQILSYAKFLSEDIGYRTVGTREHALGDAWMVEQAKELQKQCEEVVKGSTGRKLECEVWRQEGSGSHRFDIMAKRLYKNYVSLSNIIVRVSDGTEQGKEHAVLVNSHLDSTLPSPGAADDALSVGVMLECIRVLIHTPDWQPTHAIIFLFNNAEESLQDGSHLYSTQHPTAKTVRAAINLEAAGSTGPELLFQATSEQMIQAYSHVPSSGIMLSDTDFRQFEEYLNVTGLDMAVVGNSYLYHMRKDLVENIEPGVAQHMAENTLALLQHLSSSESPLPSLTTGYAKPTTVFFQIFGFFVIYSFKTAITLYLSLLGFALMFVRSTFAPPAPAVKHGRGFVADHAVGLLAVVGAVVGALISVNLMALFMDKVLNKPLSWFSIEFSCLGLYGPGALAGALLTQLFLPRVREQTVFSALLLLQAFLACLMQFLAVGSAAVFFLSGLPLLLASILNKVLSKPNQDISLWSYALGQFIPLTIGAQLTYVVLEVFVPLTGRMGDEAPAEHIIATIVGVTGSYAIPLAIPFIHRYSRGTLVRAIVLFSAMTAISMAVYSVREPFDTMHQKRLFVIHMENITSGEQHLHVGAADSAPGFDDLAHDIAAKFSVSGFELIPSVMSDWNADWDTIYPFSAFLSPYKLDLPLREEYFDATEHHFTVSAVNDTIDSSAGTRSLTLKIGHPGIIWTAVAFDAHVLKWTLDNNPPDEYARHHIKEGSFYGHDTWTVDMLIKLPPGQSTGGLRIDFVGVHEKAMWPGKKAEKELGGRAMQLFEEFDTWLEQEKGGTIDATLLGCVGGVAWV</sequence>